<sequence>MFKKRRKEEKNLLIMVPLLEKRVTLKKESDGAFLIIQRTNIVERFTIRFFKQPAVRRIKLDKFGLFVVEQLDSHKNVQQIADEMSEHFGEEAEPALPRLVKFLQVLEVYDWIIWDTDDSVLK</sequence>
<dbReference type="KEGG" id="ppsr:I6J18_11055"/>
<protein>
    <submittedName>
        <fullName evidence="1">PqqD family protein</fullName>
    </submittedName>
</protein>
<reference evidence="1 2" key="1">
    <citation type="submission" date="2021-01" db="EMBL/GenBank/DDBJ databases">
        <title>FDA dAtabase for Regulatory Grade micrObial Sequences (FDA-ARGOS): Supporting development and validation of Infectious Disease Dx tests.</title>
        <authorList>
            <person name="Nelson B."/>
            <person name="Plummer A."/>
            <person name="Tallon L."/>
            <person name="Sadzewicz L."/>
            <person name="Zhao X."/>
            <person name="Boylan J."/>
            <person name="Ott S."/>
            <person name="Bowen H."/>
            <person name="Vavikolanu K."/>
            <person name="Mehta A."/>
            <person name="Aluvathingal J."/>
            <person name="Nadendla S."/>
            <person name="Myers T."/>
            <person name="Yan Y."/>
            <person name="Sichtig H."/>
        </authorList>
    </citation>
    <scope>NUCLEOTIDE SEQUENCE [LARGE SCALE GENOMIC DNA]</scope>
    <source>
        <strain evidence="1 2">FDAARGOS_1161</strain>
    </source>
</reference>
<dbReference type="Pfam" id="PF05402">
    <property type="entry name" value="PqqD"/>
    <property type="match status" value="1"/>
</dbReference>
<keyword evidence="2" id="KW-1185">Reference proteome</keyword>
<gene>
    <name evidence="1" type="ORF">I6J18_11055</name>
</gene>
<evidence type="ECO:0000313" key="1">
    <source>
        <dbReference type="EMBL" id="QQT02318.1"/>
    </source>
</evidence>
<dbReference type="EMBL" id="CP068053">
    <property type="protein sequence ID" value="QQT02318.1"/>
    <property type="molecule type" value="Genomic_DNA"/>
</dbReference>
<dbReference type="Proteomes" id="UP000595254">
    <property type="component" value="Chromosome"/>
</dbReference>
<dbReference type="InterPro" id="IPR008792">
    <property type="entry name" value="PQQD"/>
</dbReference>
<proteinExistence type="predicted"/>
<accession>A0A974NRB0</accession>
<name>A0A974NRB0_PERPY</name>
<dbReference type="InterPro" id="IPR041881">
    <property type="entry name" value="PqqD_sf"/>
</dbReference>
<dbReference type="Gene3D" id="1.10.10.1150">
    <property type="entry name" value="Coenzyme PQQ synthesis protein D (PqqD)"/>
    <property type="match status" value="1"/>
</dbReference>
<dbReference type="AlphaFoldDB" id="A0A974NRB0"/>
<organism evidence="1 2">
    <name type="scientific">Peribacillus psychrosaccharolyticus</name>
    <name type="common">Bacillus psychrosaccharolyticus</name>
    <dbReference type="NCBI Taxonomy" id="1407"/>
    <lineage>
        <taxon>Bacteria</taxon>
        <taxon>Bacillati</taxon>
        <taxon>Bacillota</taxon>
        <taxon>Bacilli</taxon>
        <taxon>Bacillales</taxon>
        <taxon>Bacillaceae</taxon>
        <taxon>Peribacillus</taxon>
    </lineage>
</organism>
<evidence type="ECO:0000313" key="2">
    <source>
        <dbReference type="Proteomes" id="UP000595254"/>
    </source>
</evidence>
<dbReference type="RefSeq" id="WP_040376315.1">
    <property type="nucleotide sequence ID" value="NZ_CP068053.1"/>
</dbReference>